<evidence type="ECO:0000259" key="1">
    <source>
        <dbReference type="PROSITE" id="PS50181"/>
    </source>
</evidence>
<proteinExistence type="predicted"/>
<dbReference type="Proteomes" id="UP000280598">
    <property type="component" value="Unassembled WGS sequence"/>
</dbReference>
<dbReference type="PROSITE" id="PS50181">
    <property type="entry name" value="FBOX"/>
    <property type="match status" value="1"/>
</dbReference>
<evidence type="ECO:0000313" key="2">
    <source>
        <dbReference type="EMBL" id="RMZ04281.1"/>
    </source>
</evidence>
<gene>
    <name evidence="2" type="ORF">D0860_06443</name>
</gene>
<dbReference type="InterPro" id="IPR001810">
    <property type="entry name" value="F-box_dom"/>
</dbReference>
<sequence>MLELPSDLHLRIAECLSQADLFNFRLSCKTLSSPGHSVLFSSQKVSWLYIHPTTIKRFIDICHDSVLASKVTTVVVLGHFMLDGAEPRQSQGLCHLPWPCSEGNDHIPAFPSEKVPFPAAYKHVIAATKNLSNLQKIAYTNRATMVGLNSTSDFHIVIQARHCPFKAAEDDARPFRWSDMEFIMGLALHVPNIIHIWAHYSSYHLLGDTKSFDLLFPANARRGKKNDGEDGIKKQIFEQLDLKLRSLTYEPVNRFMPIGRSLLGHALLQHCSSIRNVEIFIGAHLIDSDPSTFCIRACRGLKNLCSFKLGLLYVNSTLFTADHRVDDSAASQLTAALKCASSFKEFVLQHVNTLETCVVDIKVSCFVDIKLSNSEDQLGIFAEELRGFSPIRNNDVRMCTRMCKPLAARDGDRGALRALRIVVETE</sequence>
<dbReference type="AlphaFoldDB" id="A0A3M7GT03"/>
<feature type="domain" description="F-box" evidence="1">
    <location>
        <begin position="1"/>
        <end position="50"/>
    </location>
</feature>
<dbReference type="Pfam" id="PF00646">
    <property type="entry name" value="F-box"/>
    <property type="match status" value="1"/>
</dbReference>
<name>A0A3M7GT03_HORWE</name>
<dbReference type="EMBL" id="QWIS01000148">
    <property type="protein sequence ID" value="RMZ04281.1"/>
    <property type="molecule type" value="Genomic_DNA"/>
</dbReference>
<protein>
    <recommendedName>
        <fullName evidence="1">F-box domain-containing protein</fullName>
    </recommendedName>
</protein>
<organism evidence="2 3">
    <name type="scientific">Hortaea werneckii</name>
    <name type="common">Black yeast</name>
    <name type="synonym">Cladosporium werneckii</name>
    <dbReference type="NCBI Taxonomy" id="91943"/>
    <lineage>
        <taxon>Eukaryota</taxon>
        <taxon>Fungi</taxon>
        <taxon>Dikarya</taxon>
        <taxon>Ascomycota</taxon>
        <taxon>Pezizomycotina</taxon>
        <taxon>Dothideomycetes</taxon>
        <taxon>Dothideomycetidae</taxon>
        <taxon>Mycosphaerellales</taxon>
        <taxon>Teratosphaeriaceae</taxon>
        <taxon>Hortaea</taxon>
    </lineage>
</organism>
<comment type="caution">
    <text evidence="2">The sequence shown here is derived from an EMBL/GenBank/DDBJ whole genome shotgun (WGS) entry which is preliminary data.</text>
</comment>
<evidence type="ECO:0000313" key="3">
    <source>
        <dbReference type="Proteomes" id="UP000280598"/>
    </source>
</evidence>
<accession>A0A3M7GT03</accession>
<reference evidence="2 3" key="1">
    <citation type="journal article" date="2018" name="BMC Genomics">
        <title>Genomic evidence for intraspecific hybridization in a clonal and extremely halotolerant yeast.</title>
        <authorList>
            <person name="Gostincar C."/>
            <person name="Stajich J.E."/>
            <person name="Zupancic J."/>
            <person name="Zalar P."/>
            <person name="Gunde-Cimerman N."/>
        </authorList>
    </citation>
    <scope>NUCLEOTIDE SEQUENCE [LARGE SCALE GENOMIC DNA]</scope>
    <source>
        <strain evidence="2 3">EXF-562</strain>
    </source>
</reference>